<dbReference type="InterPro" id="IPR046341">
    <property type="entry name" value="SET_dom_sf"/>
</dbReference>
<reference evidence="2 3" key="1">
    <citation type="submission" date="2014-06" db="EMBL/GenBank/DDBJ databases">
        <authorList>
            <person name="Swart Estienne"/>
        </authorList>
    </citation>
    <scope>NUCLEOTIDE SEQUENCE [LARGE SCALE GENOMIC DNA]</scope>
    <source>
        <strain evidence="2 3">130c</strain>
    </source>
</reference>
<dbReference type="EMBL" id="CCKQ01018700">
    <property type="protein sequence ID" value="CDW90681.1"/>
    <property type="molecule type" value="Genomic_DNA"/>
</dbReference>
<dbReference type="InterPro" id="IPR050600">
    <property type="entry name" value="SETD3_SETD6_MTase"/>
</dbReference>
<feature type="compositionally biased region" description="Basic and acidic residues" evidence="1">
    <location>
        <begin position="663"/>
        <end position="678"/>
    </location>
</feature>
<feature type="compositionally biased region" description="Low complexity" evidence="1">
    <location>
        <begin position="704"/>
        <end position="716"/>
    </location>
</feature>
<dbReference type="CDD" id="cd10527">
    <property type="entry name" value="SET_LSMT"/>
    <property type="match status" value="1"/>
</dbReference>
<protein>
    <submittedName>
        <fullName evidence="2">Set domain protein</fullName>
    </submittedName>
</protein>
<dbReference type="GO" id="GO:0016279">
    <property type="term" value="F:protein-lysine N-methyltransferase activity"/>
    <property type="evidence" value="ECO:0007669"/>
    <property type="project" value="TreeGrafter"/>
</dbReference>
<keyword evidence="3" id="KW-1185">Reference proteome</keyword>
<sequence>MRYQNDPKLKSYIEWAQKNGVIMDKLHFPAAFGPDHSYFMGSAAKTDIEYNEAFVYVPNRCLITVERALSSEIGFMFDNHDNLYKSNPDRDFLTILTFLMFEFQKGEESFWHPYFQAVDPGQLTCYWEENYINALSDNELKEQISAYKESMEEEWDQVHKVMRVYPDYFNPEICNYEMFKKAACFIATRCFGWGLPTTILAPIADSFNHSSKSGNMIDFVNKRLHVMQNKIYGYQFNFDVDSSSTGIDDQYDKSTSKFKYNIKRLFKEDQDISSDSNKLKLIEGDQPTQEEIKDRYDEQEVFERFKSLLKSEINNNDEDETEEHKKEKFPDHGMELWGIGYVSSDYEQDDDQDDEEEDAEEAAMNEELKRKILHDQGSPEDFGMDEFETISSNTRLREIYSYRWWQDNDSDNYFVMINKNHRTIKAGEQIYYNYGRRTNAYLLENYGFVLDENNQYNSLEFRVIIGTNPKEQINLAQDLLPDQKILEDRENIDTTTEVMKVKSYRVSEGFFAYLRSVLQNNYNGADSQFLMVSSPRVIDYELIIIDFAIDLLESFGKRELFKYHSLEQEIKMFEQEQDYKMRFIHQHNIQRMKIYHNHIKFLRVLKAIIESLQVDQDTFTRACLRRIEGIEDGDSDYELFKRRMGMRNYFKELKMNIQRIKRSKTEKQKTKDVKEEKKKKAKDPKPSTAAANGDQSKQDCENQSVMKTTSSSMRSKSQVKKKKK</sequence>
<accession>A0A078B8X5</accession>
<dbReference type="OMA" id="FCIATTE"/>
<dbReference type="AlphaFoldDB" id="A0A078B8X5"/>
<organism evidence="2 3">
    <name type="scientific">Stylonychia lemnae</name>
    <name type="common">Ciliate</name>
    <dbReference type="NCBI Taxonomy" id="5949"/>
    <lineage>
        <taxon>Eukaryota</taxon>
        <taxon>Sar</taxon>
        <taxon>Alveolata</taxon>
        <taxon>Ciliophora</taxon>
        <taxon>Intramacronucleata</taxon>
        <taxon>Spirotrichea</taxon>
        <taxon>Stichotrichia</taxon>
        <taxon>Sporadotrichida</taxon>
        <taxon>Oxytrichidae</taxon>
        <taxon>Stylonychinae</taxon>
        <taxon>Stylonychia</taxon>
    </lineage>
</organism>
<evidence type="ECO:0000313" key="2">
    <source>
        <dbReference type="EMBL" id="CDW90681.1"/>
    </source>
</evidence>
<evidence type="ECO:0000313" key="3">
    <source>
        <dbReference type="Proteomes" id="UP000039865"/>
    </source>
</evidence>
<name>A0A078B8X5_STYLE</name>
<dbReference type="InParanoid" id="A0A078B8X5"/>
<dbReference type="Gene3D" id="3.90.1410.10">
    <property type="entry name" value="set domain protein methyltransferase, domain 1"/>
    <property type="match status" value="2"/>
</dbReference>
<dbReference type="PANTHER" id="PTHR13271">
    <property type="entry name" value="UNCHARACTERIZED PUTATIVE METHYLTRANSFERASE"/>
    <property type="match status" value="1"/>
</dbReference>
<gene>
    <name evidence="2" type="primary">Contig10947.g11701</name>
    <name evidence="2" type="ORF">STYLEM_19826</name>
</gene>
<evidence type="ECO:0000256" key="1">
    <source>
        <dbReference type="SAM" id="MobiDB-lite"/>
    </source>
</evidence>
<dbReference type="OrthoDB" id="290386at2759"/>
<dbReference type="SUPFAM" id="SSF82199">
    <property type="entry name" value="SET domain"/>
    <property type="match status" value="2"/>
</dbReference>
<feature type="region of interest" description="Disordered" evidence="1">
    <location>
        <begin position="660"/>
        <end position="724"/>
    </location>
</feature>
<dbReference type="Proteomes" id="UP000039865">
    <property type="component" value="Unassembled WGS sequence"/>
</dbReference>
<proteinExistence type="predicted"/>